<reference evidence="3 4" key="1">
    <citation type="submission" date="2019-12" db="EMBL/GenBank/DDBJ databases">
        <title>Novel species isolated from a subtropical stream in China.</title>
        <authorList>
            <person name="Lu H."/>
        </authorList>
    </citation>
    <scope>NUCLEOTIDE SEQUENCE [LARGE SCALE GENOMIC DNA]</scope>
    <source>
        <strain evidence="3 4">FT127W</strain>
    </source>
</reference>
<feature type="domain" description="Glucose/Sorbosone dehydrogenase" evidence="2">
    <location>
        <begin position="51"/>
        <end position="380"/>
    </location>
</feature>
<dbReference type="InterPro" id="IPR011041">
    <property type="entry name" value="Quinoprot_gluc/sorb_DH_b-prop"/>
</dbReference>
<evidence type="ECO:0000259" key="2">
    <source>
        <dbReference type="Pfam" id="PF07995"/>
    </source>
</evidence>
<dbReference type="Proteomes" id="UP000450676">
    <property type="component" value="Unassembled WGS sequence"/>
</dbReference>
<accession>A0A7X4KPF0</accession>
<dbReference type="EMBL" id="WWCU01000034">
    <property type="protein sequence ID" value="MYN10213.1"/>
    <property type="molecule type" value="Genomic_DNA"/>
</dbReference>
<dbReference type="PANTHER" id="PTHR19328">
    <property type="entry name" value="HEDGEHOG-INTERACTING PROTEIN"/>
    <property type="match status" value="1"/>
</dbReference>
<evidence type="ECO:0000256" key="1">
    <source>
        <dbReference type="SAM" id="SignalP"/>
    </source>
</evidence>
<dbReference type="SUPFAM" id="SSF50952">
    <property type="entry name" value="Soluble quinoprotein glucose dehydrogenase"/>
    <property type="match status" value="1"/>
</dbReference>
<evidence type="ECO:0000313" key="4">
    <source>
        <dbReference type="Proteomes" id="UP000450676"/>
    </source>
</evidence>
<sequence length="390" mass="41054">MKLLVLSCALAGLAACGGGSGGMSVTAPPAALQLALQPVASGLSQPLYLTAPAGDSRLFIVERPGRIRVFANGALLATPFLDISSQTTSAGERGLLSMAFHPQYAQNGSFFIYYTDSNGDIAVDRMKVSDTNANLADPATAGRVITIPHREFSNHNGGQLAFGADGYLYIGTGDGGGAGDPLRNGQNLNSLLGKILRLDVGIVVPGQTYGIPSGNPYAGQAGWRGEIWAAGLRNPWRFSFDRGDGLLYIADVGQDQREEVDVAPATQAGLNYGWNIMEGTACYNAASCNQAGLTLPVFEYQHGANDVNGCSITGGYVYRGAAIPELAGTYFYSDYCKGYLKSFAYRNGAVSGAQEWAVDNPGNVLSFGQDAQGELYLLAGSGQVFRIVRR</sequence>
<keyword evidence="4" id="KW-1185">Reference proteome</keyword>
<comment type="caution">
    <text evidence="3">The sequence shown here is derived from an EMBL/GenBank/DDBJ whole genome shotgun (WGS) entry which is preliminary data.</text>
</comment>
<organism evidence="3 4">
    <name type="scientific">Pseudoduganella aquatica</name>
    <dbReference type="NCBI Taxonomy" id="2660641"/>
    <lineage>
        <taxon>Bacteria</taxon>
        <taxon>Pseudomonadati</taxon>
        <taxon>Pseudomonadota</taxon>
        <taxon>Betaproteobacteria</taxon>
        <taxon>Burkholderiales</taxon>
        <taxon>Oxalobacteraceae</taxon>
        <taxon>Telluria group</taxon>
        <taxon>Pseudoduganella</taxon>
    </lineage>
</organism>
<dbReference type="Pfam" id="PF07995">
    <property type="entry name" value="GSDH"/>
    <property type="match status" value="1"/>
</dbReference>
<feature type="signal peptide" evidence="1">
    <location>
        <begin position="1"/>
        <end position="17"/>
    </location>
</feature>
<gene>
    <name evidence="3" type="ORF">GTP77_23090</name>
</gene>
<dbReference type="AlphaFoldDB" id="A0A7X4KPF0"/>
<dbReference type="InterPro" id="IPR011042">
    <property type="entry name" value="6-blade_b-propeller_TolB-like"/>
</dbReference>
<name>A0A7X4KPF0_9BURK</name>
<protein>
    <submittedName>
        <fullName evidence="3">Glucose dehydrogenase</fullName>
    </submittedName>
</protein>
<evidence type="ECO:0000313" key="3">
    <source>
        <dbReference type="EMBL" id="MYN10213.1"/>
    </source>
</evidence>
<feature type="chain" id="PRO_5030948908" evidence="1">
    <location>
        <begin position="18"/>
        <end position="390"/>
    </location>
</feature>
<proteinExistence type="predicted"/>
<keyword evidence="1" id="KW-0732">Signal</keyword>
<dbReference type="PROSITE" id="PS51257">
    <property type="entry name" value="PROKAR_LIPOPROTEIN"/>
    <property type="match status" value="1"/>
</dbReference>
<dbReference type="PANTHER" id="PTHR19328:SF75">
    <property type="entry name" value="ALDOSE SUGAR DEHYDROGENASE YLII"/>
    <property type="match status" value="1"/>
</dbReference>
<dbReference type="Gene3D" id="2.120.10.30">
    <property type="entry name" value="TolB, C-terminal domain"/>
    <property type="match status" value="1"/>
</dbReference>
<dbReference type="InterPro" id="IPR012938">
    <property type="entry name" value="Glc/Sorbosone_DH"/>
</dbReference>